<proteinExistence type="predicted"/>
<dbReference type="InterPro" id="IPR044705">
    <property type="entry name" value="CCB4"/>
</dbReference>
<evidence type="ECO:0008006" key="3">
    <source>
        <dbReference type="Google" id="ProtNLM"/>
    </source>
</evidence>
<dbReference type="GO" id="GO:0010190">
    <property type="term" value="P:cytochrome b6f complex assembly"/>
    <property type="evidence" value="ECO:0007669"/>
    <property type="project" value="TreeGrafter"/>
</dbReference>
<dbReference type="AlphaFoldDB" id="A0AAQ3NMT5"/>
<dbReference type="GO" id="GO:0009507">
    <property type="term" value="C:chloroplast"/>
    <property type="evidence" value="ECO:0007669"/>
    <property type="project" value="TreeGrafter"/>
</dbReference>
<dbReference type="EMBL" id="CP144696">
    <property type="protein sequence ID" value="WVZ11736.1"/>
    <property type="molecule type" value="Genomic_DNA"/>
</dbReference>
<dbReference type="PANTHER" id="PTHR34943:SF2">
    <property type="entry name" value="PROTEIN COFACTOR ASSEMBLY OF COMPLEX C SUBUNIT B CCB4, CHLOROPLASTIC"/>
    <property type="match status" value="1"/>
</dbReference>
<name>A0AAQ3NMT5_VIGMU</name>
<gene>
    <name evidence="1" type="ORF">V8G54_016266</name>
</gene>
<accession>A0AAQ3NMT5</accession>
<dbReference type="InterPro" id="IPR021325">
    <property type="entry name" value="CCB2/CCB4"/>
</dbReference>
<protein>
    <recommendedName>
        <fullName evidence="3">CCB4</fullName>
    </recommendedName>
</protein>
<dbReference type="PANTHER" id="PTHR34943">
    <property type="match status" value="1"/>
</dbReference>
<dbReference type="Pfam" id="PF11152">
    <property type="entry name" value="CCB2_CCB4"/>
    <property type="match status" value="2"/>
</dbReference>
<organism evidence="1 2">
    <name type="scientific">Vigna mungo</name>
    <name type="common">Black gram</name>
    <name type="synonym">Phaseolus mungo</name>
    <dbReference type="NCBI Taxonomy" id="3915"/>
    <lineage>
        <taxon>Eukaryota</taxon>
        <taxon>Viridiplantae</taxon>
        <taxon>Streptophyta</taxon>
        <taxon>Embryophyta</taxon>
        <taxon>Tracheophyta</taxon>
        <taxon>Spermatophyta</taxon>
        <taxon>Magnoliopsida</taxon>
        <taxon>eudicotyledons</taxon>
        <taxon>Gunneridae</taxon>
        <taxon>Pentapetalae</taxon>
        <taxon>rosids</taxon>
        <taxon>fabids</taxon>
        <taxon>Fabales</taxon>
        <taxon>Fabaceae</taxon>
        <taxon>Papilionoideae</taxon>
        <taxon>50 kb inversion clade</taxon>
        <taxon>NPAAA clade</taxon>
        <taxon>indigoferoid/millettioid clade</taxon>
        <taxon>Phaseoleae</taxon>
        <taxon>Vigna</taxon>
    </lineage>
</organism>
<sequence>MEAGTAPTLTLTPRLHTRFPFNTCNSNTLFQPRFTLSSPLSSSFSAFSYRGPTPKRDFLADWVSQNDDVVRTLPIYVGSASLFAVLLNRALSGIAPVADAGSLAVTSDCICSSQSRADLLTLGLAVANILTGLVWLSIKPKSITVVNPRGVECKRFCTTLPEVALNELLWVWESLLYATCCRSLVVVYERSCVLQIGFAADSSPGNGEAVSVDANKLMQGSVYQGVMKSGAQSYLANLSLYPGKSELPFLPLNTQQVLMMGIDKNYHEQSYLQDTLSSACPCFSRGRLAVILQPLGDKGIAIIGGDTIRGYTASDQAWITYIGEKLDSTLAKYVKHLPLTSQD</sequence>
<reference evidence="1 2" key="1">
    <citation type="journal article" date="2023" name="Life. Sci Alliance">
        <title>Evolutionary insights into 3D genome organization and epigenetic landscape of Vigna mungo.</title>
        <authorList>
            <person name="Junaid A."/>
            <person name="Singh B."/>
            <person name="Bhatia S."/>
        </authorList>
    </citation>
    <scope>NUCLEOTIDE SEQUENCE [LARGE SCALE GENOMIC DNA]</scope>
    <source>
        <strain evidence="1">Urdbean</strain>
    </source>
</reference>
<evidence type="ECO:0000313" key="2">
    <source>
        <dbReference type="Proteomes" id="UP001374535"/>
    </source>
</evidence>
<evidence type="ECO:0000313" key="1">
    <source>
        <dbReference type="EMBL" id="WVZ11736.1"/>
    </source>
</evidence>
<dbReference type="Proteomes" id="UP001374535">
    <property type="component" value="Chromosome 5"/>
</dbReference>
<keyword evidence="2" id="KW-1185">Reference proteome</keyword>